<evidence type="ECO:0000259" key="4">
    <source>
        <dbReference type="Pfam" id="PF09339"/>
    </source>
</evidence>
<dbReference type="InterPro" id="IPR036390">
    <property type="entry name" value="WH_DNA-bd_sf"/>
</dbReference>
<dbReference type="AlphaFoldDB" id="A0A1I1BIY3"/>
<gene>
    <name evidence="5" type="ORF">SAMN05216266_114175</name>
</gene>
<sequence>MNETGSADEFVDWFIAQFAQFWRSQGAARSEGRIVGFMLVCGKDRVSADEIAKGAGVSRGSTSVYLRSLTEVGFVQRVPGDTKARMYTMDEDVWGSFLRNERDYLKKQRALAETALDRLPHLDAKSRNRLVNMRDYMTWLDGYHDVLTEQWERVKAERDPAGEAE</sequence>
<dbReference type="SUPFAM" id="SSF46785">
    <property type="entry name" value="Winged helix' DNA-binding domain"/>
    <property type="match status" value="1"/>
</dbReference>
<organism evidence="5 6">
    <name type="scientific">Amycolatopsis marina</name>
    <dbReference type="NCBI Taxonomy" id="490629"/>
    <lineage>
        <taxon>Bacteria</taxon>
        <taxon>Bacillati</taxon>
        <taxon>Actinomycetota</taxon>
        <taxon>Actinomycetes</taxon>
        <taxon>Pseudonocardiales</taxon>
        <taxon>Pseudonocardiaceae</taxon>
        <taxon>Amycolatopsis</taxon>
    </lineage>
</organism>
<dbReference type="GO" id="GO:0003677">
    <property type="term" value="F:DNA binding"/>
    <property type="evidence" value="ECO:0007669"/>
    <property type="project" value="UniProtKB-KW"/>
</dbReference>
<name>A0A1I1BIY3_9PSEU</name>
<dbReference type="InterPro" id="IPR036388">
    <property type="entry name" value="WH-like_DNA-bd_sf"/>
</dbReference>
<dbReference type="STRING" id="490629.SAMN05216266_114175"/>
<evidence type="ECO:0000313" key="5">
    <source>
        <dbReference type="EMBL" id="SFB50349.1"/>
    </source>
</evidence>
<accession>A0A1I1BIY3</accession>
<feature type="domain" description="HTH iclR-type" evidence="4">
    <location>
        <begin position="46"/>
        <end position="79"/>
    </location>
</feature>
<dbReference type="Gene3D" id="1.10.10.10">
    <property type="entry name" value="Winged helix-like DNA-binding domain superfamily/Winged helix DNA-binding domain"/>
    <property type="match status" value="1"/>
</dbReference>
<keyword evidence="2 5" id="KW-0238">DNA-binding</keyword>
<dbReference type="EMBL" id="FOKG01000014">
    <property type="protein sequence ID" value="SFB50349.1"/>
    <property type="molecule type" value="Genomic_DNA"/>
</dbReference>
<evidence type="ECO:0000256" key="1">
    <source>
        <dbReference type="ARBA" id="ARBA00023015"/>
    </source>
</evidence>
<evidence type="ECO:0000256" key="2">
    <source>
        <dbReference type="ARBA" id="ARBA00023125"/>
    </source>
</evidence>
<dbReference type="Pfam" id="PF09339">
    <property type="entry name" value="HTH_IclR"/>
    <property type="match status" value="1"/>
</dbReference>
<dbReference type="RefSeq" id="WP_218160404.1">
    <property type="nucleotide sequence ID" value="NZ_FOKG01000014.1"/>
</dbReference>
<protein>
    <submittedName>
        <fullName evidence="5">DNA-binding transcriptional regulator GbsR, MarR family</fullName>
    </submittedName>
</protein>
<dbReference type="InterPro" id="IPR005471">
    <property type="entry name" value="Tscrpt_reg_IclR_N"/>
</dbReference>
<keyword evidence="6" id="KW-1185">Reference proteome</keyword>
<dbReference type="GO" id="GO:0006355">
    <property type="term" value="P:regulation of DNA-templated transcription"/>
    <property type="evidence" value="ECO:0007669"/>
    <property type="project" value="InterPro"/>
</dbReference>
<dbReference type="Proteomes" id="UP000243799">
    <property type="component" value="Unassembled WGS sequence"/>
</dbReference>
<proteinExistence type="predicted"/>
<reference evidence="6" key="1">
    <citation type="submission" date="2016-10" db="EMBL/GenBank/DDBJ databases">
        <authorList>
            <person name="Varghese N."/>
            <person name="Submissions S."/>
        </authorList>
    </citation>
    <scope>NUCLEOTIDE SEQUENCE [LARGE SCALE GENOMIC DNA]</scope>
    <source>
        <strain evidence="6">CGMCC 4.3568</strain>
    </source>
</reference>
<dbReference type="PANTHER" id="PTHR38465">
    <property type="entry name" value="HTH-TYPE TRANSCRIPTIONAL REGULATOR MJ1563-RELATED"/>
    <property type="match status" value="1"/>
</dbReference>
<evidence type="ECO:0000313" key="6">
    <source>
        <dbReference type="Proteomes" id="UP000243799"/>
    </source>
</evidence>
<keyword evidence="3" id="KW-0804">Transcription</keyword>
<dbReference type="PANTHER" id="PTHR38465:SF2">
    <property type="entry name" value="HTH-TYPE TRANSCRIPTIONAL REGULATOR MMPR5"/>
    <property type="match status" value="1"/>
</dbReference>
<keyword evidence="1" id="KW-0805">Transcription regulation</keyword>
<dbReference type="InterPro" id="IPR052362">
    <property type="entry name" value="HTH-GbsR_regulator"/>
</dbReference>
<evidence type="ECO:0000256" key="3">
    <source>
        <dbReference type="ARBA" id="ARBA00023163"/>
    </source>
</evidence>